<protein>
    <submittedName>
        <fullName evidence="3">SDR family oxidoreductase</fullName>
    </submittedName>
</protein>
<comment type="similarity">
    <text evidence="1">Belongs to the short-chain dehydrogenases/reductases (SDR) family.</text>
</comment>
<evidence type="ECO:0000313" key="3">
    <source>
        <dbReference type="EMBL" id="RLP75857.1"/>
    </source>
</evidence>
<dbReference type="PANTHER" id="PTHR43639:SF1">
    <property type="entry name" value="SHORT-CHAIN DEHYDROGENASE_REDUCTASE FAMILY PROTEIN"/>
    <property type="match status" value="1"/>
</dbReference>
<dbReference type="InterPro" id="IPR002347">
    <property type="entry name" value="SDR_fam"/>
</dbReference>
<dbReference type="PANTHER" id="PTHR43639">
    <property type="entry name" value="OXIDOREDUCTASE, SHORT-CHAIN DEHYDROGENASE/REDUCTASE FAMILY (AFU_ORTHOLOGUE AFUA_5G02870)"/>
    <property type="match status" value="1"/>
</dbReference>
<dbReference type="PRINTS" id="PR00081">
    <property type="entry name" value="GDHRDH"/>
</dbReference>
<reference evidence="3 4" key="1">
    <citation type="submission" date="2018-10" db="EMBL/GenBank/DDBJ databases">
        <title>Xanthobacter tagetidis genome sequencing and assembly.</title>
        <authorList>
            <person name="Maclea K.S."/>
            <person name="Goen A.E."/>
            <person name="Fatima S.A."/>
        </authorList>
    </citation>
    <scope>NUCLEOTIDE SEQUENCE [LARGE SCALE GENOMIC DNA]</scope>
    <source>
        <strain evidence="3 4">ATCC 700314</strain>
    </source>
</reference>
<dbReference type="InterPro" id="IPR036291">
    <property type="entry name" value="NAD(P)-bd_dom_sf"/>
</dbReference>
<keyword evidence="4" id="KW-1185">Reference proteome</keyword>
<dbReference type="EMBL" id="RCTF01000014">
    <property type="protein sequence ID" value="RLP75857.1"/>
    <property type="molecule type" value="Genomic_DNA"/>
</dbReference>
<evidence type="ECO:0000313" key="4">
    <source>
        <dbReference type="Proteomes" id="UP000269692"/>
    </source>
</evidence>
<dbReference type="RefSeq" id="WP_121624415.1">
    <property type="nucleotide sequence ID" value="NZ_JACIIW010000003.1"/>
</dbReference>
<name>A0A3L7A6R0_9HYPH</name>
<proteinExistence type="inferred from homology"/>
<accession>A0A3L7A6R0</accession>
<evidence type="ECO:0000256" key="1">
    <source>
        <dbReference type="ARBA" id="ARBA00006484"/>
    </source>
</evidence>
<dbReference type="SUPFAM" id="SSF51735">
    <property type="entry name" value="NAD(P)-binding Rossmann-fold domains"/>
    <property type="match status" value="1"/>
</dbReference>
<dbReference type="Proteomes" id="UP000269692">
    <property type="component" value="Unassembled WGS sequence"/>
</dbReference>
<dbReference type="NCBIfam" id="NF006597">
    <property type="entry name" value="PRK09134.1"/>
    <property type="match status" value="1"/>
</dbReference>
<dbReference type="GO" id="GO:0016491">
    <property type="term" value="F:oxidoreductase activity"/>
    <property type="evidence" value="ECO:0007669"/>
    <property type="project" value="UniProtKB-KW"/>
</dbReference>
<keyword evidence="2" id="KW-0560">Oxidoreductase</keyword>
<dbReference type="Gene3D" id="3.40.50.720">
    <property type="entry name" value="NAD(P)-binding Rossmann-like Domain"/>
    <property type="match status" value="1"/>
</dbReference>
<dbReference type="AlphaFoldDB" id="A0A3L7A6R0"/>
<dbReference type="OrthoDB" id="9786360at2"/>
<sequence length="245" mass="25461">MRQPQSVPRTALVTGAAYRIGRAIARDLAAHGYGVALHANRSAEAAAALAAEIAAEGGRAAVVRADLADTGRLPGLVADAASALGPLGVLVNCAALFEDDGAAVDAAAMERHFRVNTLAPVLLADRFAADLPEGADGVVVNILDQRVLRLTPDHFSYGVSKSALWAATRMLAARLAPRVRVLGIGPGPVLPHDGLAPEDFAREVAATPLRHAPHLADFGRTIRYFVETPSLTGQMLALDAGQHLG</sequence>
<comment type="caution">
    <text evidence="3">The sequence shown here is derived from an EMBL/GenBank/DDBJ whole genome shotgun (WGS) entry which is preliminary data.</text>
</comment>
<evidence type="ECO:0000256" key="2">
    <source>
        <dbReference type="ARBA" id="ARBA00023002"/>
    </source>
</evidence>
<gene>
    <name evidence="3" type="ORF">D9R14_16335</name>
</gene>
<organism evidence="3 4">
    <name type="scientific">Xanthobacter tagetidis</name>
    <dbReference type="NCBI Taxonomy" id="60216"/>
    <lineage>
        <taxon>Bacteria</taxon>
        <taxon>Pseudomonadati</taxon>
        <taxon>Pseudomonadota</taxon>
        <taxon>Alphaproteobacteria</taxon>
        <taxon>Hyphomicrobiales</taxon>
        <taxon>Xanthobacteraceae</taxon>
        <taxon>Xanthobacter</taxon>
    </lineage>
</organism>
<dbReference type="Pfam" id="PF00106">
    <property type="entry name" value="adh_short"/>
    <property type="match status" value="1"/>
</dbReference>